<dbReference type="InterPro" id="IPR010512">
    <property type="entry name" value="DUF1091"/>
</dbReference>
<protein>
    <submittedName>
        <fullName evidence="2">Uncharacterized protein LOC105224459</fullName>
    </submittedName>
</protein>
<dbReference type="OrthoDB" id="7789165at2759"/>
<accession>A0A8N4L0D6</accession>
<dbReference type="Proteomes" id="UP001652620">
    <property type="component" value="Chromosome 5"/>
</dbReference>
<dbReference type="PANTHER" id="PTHR20898">
    <property type="entry name" value="DAEDALUS ON 3-RELATED-RELATED"/>
    <property type="match status" value="1"/>
</dbReference>
<proteinExistence type="predicted"/>
<dbReference type="RefSeq" id="XP_029405335.2">
    <property type="nucleotide sequence ID" value="XM_029549475.2"/>
</dbReference>
<keyword evidence="1" id="KW-1185">Reference proteome</keyword>
<dbReference type="PANTHER" id="PTHR20898:SF0">
    <property type="entry name" value="DAEDALUS ON 3-RELATED"/>
    <property type="match status" value="1"/>
</dbReference>
<gene>
    <name evidence="2" type="primary">LOC105224459</name>
</gene>
<dbReference type="GeneID" id="105224459"/>
<organism evidence="1 2">
    <name type="scientific">Bactrocera dorsalis</name>
    <name type="common">Oriental fruit fly</name>
    <name type="synonym">Dacus dorsalis</name>
    <dbReference type="NCBI Taxonomy" id="27457"/>
    <lineage>
        <taxon>Eukaryota</taxon>
        <taxon>Metazoa</taxon>
        <taxon>Ecdysozoa</taxon>
        <taxon>Arthropoda</taxon>
        <taxon>Hexapoda</taxon>
        <taxon>Insecta</taxon>
        <taxon>Pterygota</taxon>
        <taxon>Neoptera</taxon>
        <taxon>Endopterygota</taxon>
        <taxon>Diptera</taxon>
        <taxon>Brachycera</taxon>
        <taxon>Muscomorpha</taxon>
        <taxon>Tephritoidea</taxon>
        <taxon>Tephritidae</taxon>
        <taxon>Bactrocera</taxon>
        <taxon>Bactrocera</taxon>
    </lineage>
</organism>
<sequence>MMVTRTDCYLALILLLVLFGAVVSTSRFTNIICKSFDESLAIFQYCRLTVPKRGTIALSLYAKILKKPFSNITINLSLFKKFNGYRPFLQNVSVDLCSFMANRKRFPFVKIYFDAFAKYSNFNHTCPFNHDIVFNNLVMRDDMFARFPIPGGEYMFKAVYAMNMEWKVETRVYLLVNVNAK</sequence>
<reference evidence="2" key="1">
    <citation type="submission" date="2025-08" db="UniProtKB">
        <authorList>
            <consortium name="RefSeq"/>
        </authorList>
    </citation>
    <scope>IDENTIFICATION</scope>
    <source>
        <tissue evidence="2">Adult</tissue>
    </source>
</reference>
<dbReference type="KEGG" id="bdr:105224459"/>
<evidence type="ECO:0000313" key="2">
    <source>
        <dbReference type="RefSeq" id="XP_029405335.2"/>
    </source>
</evidence>
<name>A0A8N4L0D6_BACDO</name>
<dbReference type="SMART" id="SM00697">
    <property type="entry name" value="DM8"/>
    <property type="match status" value="1"/>
</dbReference>
<dbReference type="Pfam" id="PF06477">
    <property type="entry name" value="DUF1091"/>
    <property type="match status" value="1"/>
</dbReference>
<evidence type="ECO:0000313" key="1">
    <source>
        <dbReference type="Proteomes" id="UP001652620"/>
    </source>
</evidence>
<dbReference type="AlphaFoldDB" id="A0A8N4L0D6"/>